<accession>A0A0V0QZX3</accession>
<gene>
    <name evidence="1" type="ORF">PPERSA_10139</name>
</gene>
<reference evidence="1 2" key="1">
    <citation type="journal article" date="2015" name="Sci. Rep.">
        <title>Genome of the facultative scuticociliatosis pathogen Pseudocohnilembus persalinus provides insight into its virulence through horizontal gene transfer.</title>
        <authorList>
            <person name="Xiong J."/>
            <person name="Wang G."/>
            <person name="Cheng J."/>
            <person name="Tian M."/>
            <person name="Pan X."/>
            <person name="Warren A."/>
            <person name="Jiang C."/>
            <person name="Yuan D."/>
            <person name="Miao W."/>
        </authorList>
    </citation>
    <scope>NUCLEOTIDE SEQUENCE [LARGE SCALE GENOMIC DNA]</scope>
    <source>
        <strain evidence="1">36N120E</strain>
    </source>
</reference>
<dbReference type="AlphaFoldDB" id="A0A0V0QZX3"/>
<comment type="caution">
    <text evidence="1">The sequence shown here is derived from an EMBL/GenBank/DDBJ whole genome shotgun (WGS) entry which is preliminary data.</text>
</comment>
<dbReference type="EMBL" id="LDAU01000079">
    <property type="protein sequence ID" value="KRX07855.1"/>
    <property type="molecule type" value="Genomic_DNA"/>
</dbReference>
<evidence type="ECO:0000313" key="1">
    <source>
        <dbReference type="EMBL" id="KRX07855.1"/>
    </source>
</evidence>
<dbReference type="InParanoid" id="A0A0V0QZX3"/>
<dbReference type="OMA" id="FRIRGHS"/>
<name>A0A0V0QZX3_PSEPJ</name>
<keyword evidence="2" id="KW-1185">Reference proteome</keyword>
<sequence>MDDFWENKNILQQTEIHQLDIVVSNIPQYYQQNSSIEQKQQISPYKNSQYRQEYQQQDLNKDSFNVNQDENKNTTQLLEQGQIQYQVSPSKFKFQQFSLQKSQPLQFQSLRQNNMLYSQSNGKSQENIKNKQINDINTLNGNQNINSNNKFNQRHSLQFNLGNQNDNMFRNYNNENLIPDNKRQIQSNLSQFNTEKHKIKINPDDRQSETNQRLKEQDKMFKDQEKQFKEQIHQDKIYYSLLAQQKIDNGQISYNNQENFKKNNLNQENQFWLQQQNKLGEQNQQQNFYQQEINRSMYQSQNINVNNTVQSQPRYKSPQQIRDQNKLQQSQFIRNGSNFQQGQIQNALNTSDQSIYSSNGQRRKKQIFEELPQVQNSTNNNNINNNNSRILNGSLRKRSGDYIEFQNQPQYFAQDIIIQKNDNANNNKIVQSNFMKSQPLNQNNLSKNFPELKNQKFQNQAFQQGIRKGSFQGPYSSKINNNQGNGLNNSYHSQVSSRRSSQIWQNQRINNTNLNGQLENSGLFQQFYDNQKLQNLLEQHRSIKNLIRLEKESQGNLENQILLFQKNKQQEIQQKEIQNKFNQRQEQLKNLNQPEKLSPFYQNQKNITDVNNSITSNLNNQNDLITDNGNVQNKSQKNNPVFLKLFATCIFFLMLGSILGKSKEI</sequence>
<protein>
    <submittedName>
        <fullName evidence="1">Uncharacterized protein</fullName>
    </submittedName>
</protein>
<evidence type="ECO:0000313" key="2">
    <source>
        <dbReference type="Proteomes" id="UP000054937"/>
    </source>
</evidence>
<organism evidence="1 2">
    <name type="scientific">Pseudocohnilembus persalinus</name>
    <name type="common">Ciliate</name>
    <dbReference type="NCBI Taxonomy" id="266149"/>
    <lineage>
        <taxon>Eukaryota</taxon>
        <taxon>Sar</taxon>
        <taxon>Alveolata</taxon>
        <taxon>Ciliophora</taxon>
        <taxon>Intramacronucleata</taxon>
        <taxon>Oligohymenophorea</taxon>
        <taxon>Scuticociliatia</taxon>
        <taxon>Philasterida</taxon>
        <taxon>Pseudocohnilembidae</taxon>
        <taxon>Pseudocohnilembus</taxon>
    </lineage>
</organism>
<proteinExistence type="predicted"/>
<dbReference type="Proteomes" id="UP000054937">
    <property type="component" value="Unassembled WGS sequence"/>
</dbReference>